<dbReference type="AlphaFoldDB" id="A0A7J5DVF5"/>
<evidence type="ECO:0000313" key="3">
    <source>
        <dbReference type="Proteomes" id="UP000449906"/>
    </source>
</evidence>
<gene>
    <name evidence="2" type="ORF">F9L07_19855</name>
</gene>
<name>A0A7J5DVF5_NOCSI</name>
<feature type="compositionally biased region" description="Gly residues" evidence="1">
    <location>
        <begin position="76"/>
        <end position="85"/>
    </location>
</feature>
<protein>
    <submittedName>
        <fullName evidence="2">Uncharacterized protein</fullName>
    </submittedName>
</protein>
<dbReference type="EMBL" id="WBVM01000002">
    <property type="protein sequence ID" value="KAB2809297.1"/>
    <property type="molecule type" value="Genomic_DNA"/>
</dbReference>
<dbReference type="RefSeq" id="WP_151581501.1">
    <property type="nucleotide sequence ID" value="NZ_WBVM01000002.1"/>
</dbReference>
<feature type="compositionally biased region" description="Gly residues" evidence="1">
    <location>
        <begin position="44"/>
        <end position="57"/>
    </location>
</feature>
<reference evidence="2 3" key="1">
    <citation type="submission" date="2019-09" db="EMBL/GenBank/DDBJ databases">
        <title>Pimelobacter sp. isolated from Paulinella.</title>
        <authorList>
            <person name="Jeong S.E."/>
        </authorList>
    </citation>
    <scope>NUCLEOTIDE SEQUENCE [LARGE SCALE GENOMIC DNA]</scope>
    <source>
        <strain evidence="2 3">Pch-N</strain>
    </source>
</reference>
<evidence type="ECO:0000313" key="2">
    <source>
        <dbReference type="EMBL" id="KAB2809297.1"/>
    </source>
</evidence>
<proteinExistence type="predicted"/>
<feature type="region of interest" description="Disordered" evidence="1">
    <location>
        <begin position="37"/>
        <end position="103"/>
    </location>
</feature>
<feature type="compositionally biased region" description="Gly residues" evidence="1">
    <location>
        <begin position="157"/>
        <end position="169"/>
    </location>
</feature>
<comment type="caution">
    <text evidence="2">The sequence shown here is derived from an EMBL/GenBank/DDBJ whole genome shotgun (WGS) entry which is preliminary data.</text>
</comment>
<feature type="region of interest" description="Disordered" evidence="1">
    <location>
        <begin position="156"/>
        <end position="189"/>
    </location>
</feature>
<organism evidence="2 3">
    <name type="scientific">Nocardioides simplex</name>
    <name type="common">Arthrobacter simplex</name>
    <dbReference type="NCBI Taxonomy" id="2045"/>
    <lineage>
        <taxon>Bacteria</taxon>
        <taxon>Bacillati</taxon>
        <taxon>Actinomycetota</taxon>
        <taxon>Actinomycetes</taxon>
        <taxon>Propionibacteriales</taxon>
        <taxon>Nocardioidaceae</taxon>
        <taxon>Pimelobacter</taxon>
    </lineage>
</organism>
<evidence type="ECO:0000256" key="1">
    <source>
        <dbReference type="SAM" id="MobiDB-lite"/>
    </source>
</evidence>
<accession>A0A7J5DVF5</accession>
<dbReference type="Proteomes" id="UP000449906">
    <property type="component" value="Unassembled WGS sequence"/>
</dbReference>
<sequence>MAASSGADVAKLVGSLRGKGLSDEDVVEGLRGMGYSKRDAEAAVGGGRGKQAAGGPGKSSPPGPTGTTDEDATGGSASGAGGLGIGSMMPSLPDTSSLTLRPPRRLDGGDLAGFFGGLLAYTLALNYLRYGPQGVKGWLSAKFFNRVTVGALAPGKGASGSAGGSGGTSWGQAVLNPAKPRVPPRVTNT</sequence>